<dbReference type="RefSeq" id="XP_024335018.1">
    <property type="nucleotide sequence ID" value="XM_024479752.1"/>
</dbReference>
<accession>A0A1X6MP80</accession>
<organism evidence="1 2">
    <name type="scientific">Postia placenta MAD-698-R-SB12</name>
    <dbReference type="NCBI Taxonomy" id="670580"/>
    <lineage>
        <taxon>Eukaryota</taxon>
        <taxon>Fungi</taxon>
        <taxon>Dikarya</taxon>
        <taxon>Basidiomycota</taxon>
        <taxon>Agaricomycotina</taxon>
        <taxon>Agaricomycetes</taxon>
        <taxon>Polyporales</taxon>
        <taxon>Adustoporiaceae</taxon>
        <taxon>Rhodonia</taxon>
    </lineage>
</organism>
<evidence type="ECO:0000313" key="2">
    <source>
        <dbReference type="Proteomes" id="UP000194127"/>
    </source>
</evidence>
<sequence length="129" mass="14363">MLNWLAEALPQMPLDPIELPHLVREPNDIESNPVQNAPGHQSDRSIHSLEWTAEINTEVTSLRSRATGRTGAFNPTGLYRELFTIASVFRIGNVTQYYGVFHAYNGITACWSKVEGGQETVGVIRPEGR</sequence>
<dbReference type="OrthoDB" id="10270080at2759"/>
<name>A0A1X6MP80_9APHY</name>
<evidence type="ECO:0000313" key="1">
    <source>
        <dbReference type="EMBL" id="OSX58224.1"/>
    </source>
</evidence>
<proteinExistence type="predicted"/>
<dbReference type="AlphaFoldDB" id="A0A1X6MP80"/>
<dbReference type="EMBL" id="KZ110605">
    <property type="protein sequence ID" value="OSX58224.1"/>
    <property type="molecule type" value="Genomic_DNA"/>
</dbReference>
<gene>
    <name evidence="1" type="ORF">POSPLADRAFT_1049465</name>
</gene>
<reference evidence="1 2" key="1">
    <citation type="submission" date="2017-04" db="EMBL/GenBank/DDBJ databases">
        <title>Genome Sequence of the Model Brown-Rot Fungus Postia placenta SB12.</title>
        <authorList>
            <consortium name="DOE Joint Genome Institute"/>
            <person name="Gaskell J."/>
            <person name="Kersten P."/>
            <person name="Larrondo L.F."/>
            <person name="Canessa P."/>
            <person name="Martinez D."/>
            <person name="Hibbett D."/>
            <person name="Schmoll M."/>
            <person name="Kubicek C.P."/>
            <person name="Martinez A.T."/>
            <person name="Yadav J."/>
            <person name="Master E."/>
            <person name="Magnuson J.K."/>
            <person name="James T."/>
            <person name="Yaver D."/>
            <person name="Berka R."/>
            <person name="Labutti K."/>
            <person name="Lipzen A."/>
            <person name="Aerts A."/>
            <person name="Barry K."/>
            <person name="Henrissat B."/>
            <person name="Blanchette R."/>
            <person name="Grigoriev I."/>
            <person name="Cullen D."/>
        </authorList>
    </citation>
    <scope>NUCLEOTIDE SEQUENCE [LARGE SCALE GENOMIC DNA]</scope>
    <source>
        <strain evidence="1 2">MAD-698-R-SB12</strain>
    </source>
</reference>
<dbReference type="GeneID" id="36324702"/>
<protein>
    <submittedName>
        <fullName evidence="1">Uncharacterized protein</fullName>
    </submittedName>
</protein>
<dbReference type="Proteomes" id="UP000194127">
    <property type="component" value="Unassembled WGS sequence"/>
</dbReference>
<keyword evidence="2" id="KW-1185">Reference proteome</keyword>